<dbReference type="WBParaSite" id="TCNE_0001223501-mRNA-1">
    <property type="protein sequence ID" value="TCNE_0001223501-mRNA-1"/>
    <property type="gene ID" value="TCNE_0001223501"/>
</dbReference>
<dbReference type="EMBL" id="UYWY01021172">
    <property type="protein sequence ID" value="VDM43556.1"/>
    <property type="molecule type" value="Genomic_DNA"/>
</dbReference>
<sequence length="118" mass="13470">MERRMVGVSRLLHTANEDLRSGSDIKDVVEEMYKRKERRVGHLTSRKTTDGLSESLNATREVLNDHAADHQQDGKIRRDVYMAFIGCGDLRSRQMENFASCIDGENDEIDEFTPVQGI</sequence>
<evidence type="ECO:0000313" key="2">
    <source>
        <dbReference type="Proteomes" id="UP000050794"/>
    </source>
</evidence>
<organism evidence="2 3">
    <name type="scientific">Toxocara canis</name>
    <name type="common">Canine roundworm</name>
    <dbReference type="NCBI Taxonomy" id="6265"/>
    <lineage>
        <taxon>Eukaryota</taxon>
        <taxon>Metazoa</taxon>
        <taxon>Ecdysozoa</taxon>
        <taxon>Nematoda</taxon>
        <taxon>Chromadorea</taxon>
        <taxon>Rhabditida</taxon>
        <taxon>Spirurina</taxon>
        <taxon>Ascaridomorpha</taxon>
        <taxon>Ascaridoidea</taxon>
        <taxon>Toxocaridae</taxon>
        <taxon>Toxocara</taxon>
    </lineage>
</organism>
<reference evidence="3" key="1">
    <citation type="submission" date="2016-06" db="UniProtKB">
        <authorList>
            <consortium name="WormBaseParasite"/>
        </authorList>
    </citation>
    <scope>IDENTIFICATION</scope>
</reference>
<evidence type="ECO:0000313" key="3">
    <source>
        <dbReference type="WBParaSite" id="TCNE_0001223501-mRNA-1"/>
    </source>
</evidence>
<keyword evidence="2" id="KW-1185">Reference proteome</keyword>
<protein>
    <submittedName>
        <fullName evidence="3">Transposase</fullName>
    </submittedName>
</protein>
<gene>
    <name evidence="1" type="ORF">TCNE_LOCUS12235</name>
</gene>
<dbReference type="Proteomes" id="UP000050794">
    <property type="component" value="Unassembled WGS sequence"/>
</dbReference>
<reference evidence="1 2" key="2">
    <citation type="submission" date="2018-11" db="EMBL/GenBank/DDBJ databases">
        <authorList>
            <consortium name="Pathogen Informatics"/>
        </authorList>
    </citation>
    <scope>NUCLEOTIDE SEQUENCE [LARGE SCALE GENOMIC DNA]</scope>
</reference>
<name>A0A183UUR5_TOXCA</name>
<proteinExistence type="predicted"/>
<evidence type="ECO:0000313" key="1">
    <source>
        <dbReference type="EMBL" id="VDM43556.1"/>
    </source>
</evidence>
<accession>A0A183UUR5</accession>
<dbReference type="AlphaFoldDB" id="A0A183UUR5"/>